<evidence type="ECO:0000313" key="2">
    <source>
        <dbReference type="EMBL" id="VTR94365.1"/>
    </source>
</evidence>
<dbReference type="KEGG" id="gms:SOIL9_33490"/>
<sequence>MHCALLALWFTTSVAPFTTAAPVPNDPAAVRKLLDAQWADLEKSEPDASKALLGLAGRPKDAVPYLREHLKPLKLTKERVQQLLTDLGSDKEAVWKGAFYELEYLDPRLTIELADLMDQVTETPARQRLVTVLSGRSLEYLDKYLMNKAVTLRALGKGEGYNFQAEGSWWAEHKVDRLNAGEFVGCPKRKWTRANRAISLLEFFGTPDAVAILKDLATGHPDAQPTKMAKEALDRLKDKP</sequence>
<dbReference type="RefSeq" id="WP_162668911.1">
    <property type="nucleotide sequence ID" value="NZ_LR593886.1"/>
</dbReference>
<feature type="chain" id="PRO_5026926020" description="HEAT repeat domain-containing protein" evidence="1">
    <location>
        <begin position="21"/>
        <end position="240"/>
    </location>
</feature>
<dbReference type="EMBL" id="LR593886">
    <property type="protein sequence ID" value="VTR94365.1"/>
    <property type="molecule type" value="Genomic_DNA"/>
</dbReference>
<feature type="signal peptide" evidence="1">
    <location>
        <begin position="1"/>
        <end position="20"/>
    </location>
</feature>
<evidence type="ECO:0000313" key="3">
    <source>
        <dbReference type="Proteomes" id="UP000464178"/>
    </source>
</evidence>
<dbReference type="Proteomes" id="UP000464178">
    <property type="component" value="Chromosome"/>
</dbReference>
<gene>
    <name evidence="2" type="ORF">SOIL9_33490</name>
</gene>
<organism evidence="2 3">
    <name type="scientific">Gemmata massiliana</name>
    <dbReference type="NCBI Taxonomy" id="1210884"/>
    <lineage>
        <taxon>Bacteria</taxon>
        <taxon>Pseudomonadati</taxon>
        <taxon>Planctomycetota</taxon>
        <taxon>Planctomycetia</taxon>
        <taxon>Gemmatales</taxon>
        <taxon>Gemmataceae</taxon>
        <taxon>Gemmata</taxon>
    </lineage>
</organism>
<keyword evidence="1" id="KW-0732">Signal</keyword>
<name>A0A6P2D1U7_9BACT</name>
<accession>A0A6P2D1U7</accession>
<evidence type="ECO:0008006" key="4">
    <source>
        <dbReference type="Google" id="ProtNLM"/>
    </source>
</evidence>
<reference evidence="2 3" key="1">
    <citation type="submission" date="2019-05" db="EMBL/GenBank/DDBJ databases">
        <authorList>
            <consortium name="Science for Life Laboratories"/>
        </authorList>
    </citation>
    <scope>NUCLEOTIDE SEQUENCE [LARGE SCALE GENOMIC DNA]</scope>
    <source>
        <strain evidence="2">Soil9</strain>
    </source>
</reference>
<protein>
    <recommendedName>
        <fullName evidence="4">HEAT repeat domain-containing protein</fullName>
    </recommendedName>
</protein>
<evidence type="ECO:0000256" key="1">
    <source>
        <dbReference type="SAM" id="SignalP"/>
    </source>
</evidence>
<proteinExistence type="predicted"/>
<keyword evidence="3" id="KW-1185">Reference proteome</keyword>
<dbReference type="AlphaFoldDB" id="A0A6P2D1U7"/>